<evidence type="ECO:0000313" key="5">
    <source>
        <dbReference type="Proteomes" id="UP000672602"/>
    </source>
</evidence>
<protein>
    <recommendedName>
        <fullName evidence="6">Bacteriophage head to tail connecting protein</fullName>
    </recommendedName>
</protein>
<dbReference type="EMBL" id="JAGMWN010000001">
    <property type="protein sequence ID" value="MBP5855686.1"/>
    <property type="molecule type" value="Genomic_DNA"/>
</dbReference>
<comment type="subcellular location">
    <subcellularLocation>
        <location evidence="1">Virion</location>
    </subcellularLocation>
</comment>
<dbReference type="Proteomes" id="UP000672602">
    <property type="component" value="Unassembled WGS sequence"/>
</dbReference>
<evidence type="ECO:0000256" key="2">
    <source>
        <dbReference type="ARBA" id="ARBA00022612"/>
    </source>
</evidence>
<gene>
    <name evidence="4" type="ORF">KAJ83_01595</name>
</gene>
<dbReference type="InterPro" id="IPR020991">
    <property type="entry name" value="Connector_podovirus"/>
</dbReference>
<keyword evidence="3" id="KW-0231">Viral genome packaging</keyword>
<reference evidence="4" key="1">
    <citation type="submission" date="2021-04" db="EMBL/GenBank/DDBJ databases">
        <authorList>
            <person name="Zhang D.-C."/>
        </authorList>
    </citation>
    <scope>NUCLEOTIDE SEQUENCE</scope>
    <source>
        <strain evidence="4">CGMCC 1.15697</strain>
    </source>
</reference>
<evidence type="ECO:0008006" key="6">
    <source>
        <dbReference type="Google" id="ProtNLM"/>
    </source>
</evidence>
<keyword evidence="5" id="KW-1185">Reference proteome</keyword>
<proteinExistence type="predicted"/>
<dbReference type="RefSeq" id="WP_210680263.1">
    <property type="nucleotide sequence ID" value="NZ_JAGMWN010000001.1"/>
</dbReference>
<keyword evidence="2" id="KW-1188">Viral release from host cell</keyword>
<sequence>MADTARARYERLKFKREPFLERARRAAELTLPSLLPPDGHQGTSRLPEPYQSLGSRAVVHLSSRLMTALLPPGQPFFKMTIPPEILQESGQMSVPESMTQKLAMAEQLVQGEIERSGWRQSTNLCTQLLVVTGNALEWMGTDNRIRVYPFSQYCVVRDRAGNLLEIVLEEKMAPENVPEKAKGSLTPGQQKADNGEDVAIYTWVRKGKDGSFKVQQEINDNVIEGTKGSYSPDRLPANPLRWSVIPGESYGRGKVEEHIGDLTSFDGLSKAMRDGAAMASRNLYVVSPQTYAKRMKKFLETAENGAVGVGDADSVTMLQFENANGMQVTSAEIQRLEESLSGAFLLKSGLRRDAERVTATELRMLAEELEGVLGGVYSMLSEDMMRVRLKRLMFQMEQQGKLPEMSDVVEPQVVVGLEALGREQDVVRIQTVLNLIQGMGEEVQDYIPWPDLLKKLFVGVGLPSNVRTDEEVQRIRQKRQMSDSMGQLPADAVRQLLEQRQS</sequence>
<dbReference type="AlphaFoldDB" id="A0A8J7V130"/>
<accession>A0A8J7V130</accession>
<organism evidence="4 5">
    <name type="scientific">Marivibrio halodurans</name>
    <dbReference type="NCBI Taxonomy" id="2039722"/>
    <lineage>
        <taxon>Bacteria</taxon>
        <taxon>Pseudomonadati</taxon>
        <taxon>Pseudomonadota</taxon>
        <taxon>Alphaproteobacteria</taxon>
        <taxon>Rhodospirillales</taxon>
        <taxon>Rhodospirillaceae</taxon>
        <taxon>Marivibrio</taxon>
    </lineage>
</organism>
<dbReference type="Pfam" id="PF12236">
    <property type="entry name" value="Head-tail_con"/>
    <property type="match status" value="1"/>
</dbReference>
<comment type="caution">
    <text evidence="4">The sequence shown here is derived from an EMBL/GenBank/DDBJ whole genome shotgun (WGS) entry which is preliminary data.</text>
</comment>
<evidence type="ECO:0000256" key="1">
    <source>
        <dbReference type="ARBA" id="ARBA00004328"/>
    </source>
</evidence>
<evidence type="ECO:0000256" key="3">
    <source>
        <dbReference type="ARBA" id="ARBA00023219"/>
    </source>
</evidence>
<name>A0A8J7V130_9PROT</name>
<evidence type="ECO:0000313" key="4">
    <source>
        <dbReference type="EMBL" id="MBP5855686.1"/>
    </source>
</evidence>